<evidence type="ECO:0000256" key="4">
    <source>
        <dbReference type="ARBA" id="ARBA00013001"/>
    </source>
</evidence>
<dbReference type="InterPro" id="IPR036291">
    <property type="entry name" value="NAD(P)-bd_dom_sf"/>
</dbReference>
<evidence type="ECO:0000256" key="1">
    <source>
        <dbReference type="ARBA" id="ARBA00003800"/>
    </source>
</evidence>
<dbReference type="PROSITE" id="PS00670">
    <property type="entry name" value="D_2_HYDROXYACID_DH_2"/>
    <property type="match status" value="1"/>
</dbReference>
<evidence type="ECO:0000256" key="12">
    <source>
        <dbReference type="RuleBase" id="RU003719"/>
    </source>
</evidence>
<dbReference type="InterPro" id="IPR006139">
    <property type="entry name" value="D-isomer_2_OHA_DH_cat_dom"/>
</dbReference>
<dbReference type="Pfam" id="PF13291">
    <property type="entry name" value="ACT_4"/>
    <property type="match status" value="1"/>
</dbReference>
<dbReference type="Pfam" id="PF00389">
    <property type="entry name" value="2-Hacid_dh"/>
    <property type="match status" value="1"/>
</dbReference>
<dbReference type="CDD" id="cd04901">
    <property type="entry name" value="ACT_3PGDH"/>
    <property type="match status" value="1"/>
</dbReference>
<evidence type="ECO:0000256" key="11">
    <source>
        <dbReference type="ARBA" id="ARBA00048731"/>
    </source>
</evidence>
<dbReference type="EMBL" id="FOCC01000012">
    <property type="protein sequence ID" value="SEM89412.1"/>
    <property type="molecule type" value="Genomic_DNA"/>
</dbReference>
<dbReference type="InterPro" id="IPR006140">
    <property type="entry name" value="D-isomer_DH_NAD-bd"/>
</dbReference>
<keyword evidence="7 12" id="KW-0560">Oxidoreductase</keyword>
<evidence type="ECO:0000313" key="14">
    <source>
        <dbReference type="EMBL" id="SEM89412.1"/>
    </source>
</evidence>
<name>A0ABY1AD29_9LACO</name>
<proteinExistence type="inferred from homology"/>
<evidence type="ECO:0000256" key="5">
    <source>
        <dbReference type="ARBA" id="ARBA00013143"/>
    </source>
</evidence>
<evidence type="ECO:0000256" key="2">
    <source>
        <dbReference type="ARBA" id="ARBA00005216"/>
    </source>
</evidence>
<dbReference type="InterPro" id="IPR002912">
    <property type="entry name" value="ACT_dom"/>
</dbReference>
<dbReference type="SUPFAM" id="SSF51735">
    <property type="entry name" value="NAD(P)-binding Rossmann-fold domains"/>
    <property type="match status" value="1"/>
</dbReference>
<gene>
    <name evidence="14" type="ORF">SAMN05216431_11247</name>
</gene>
<evidence type="ECO:0000256" key="8">
    <source>
        <dbReference type="ARBA" id="ARBA00023027"/>
    </source>
</evidence>
<dbReference type="CDD" id="cd12174">
    <property type="entry name" value="PGDH_like_3"/>
    <property type="match status" value="1"/>
</dbReference>
<dbReference type="PROSITE" id="PS51671">
    <property type="entry name" value="ACT"/>
    <property type="match status" value="1"/>
</dbReference>
<comment type="catalytic activity">
    <reaction evidence="10">
        <text>(R)-2-hydroxyglutarate + NAD(+) = 2-oxoglutarate + NADH + H(+)</text>
        <dbReference type="Rhea" id="RHEA:49612"/>
        <dbReference type="ChEBI" id="CHEBI:15378"/>
        <dbReference type="ChEBI" id="CHEBI:15801"/>
        <dbReference type="ChEBI" id="CHEBI:16810"/>
        <dbReference type="ChEBI" id="CHEBI:57540"/>
        <dbReference type="ChEBI" id="CHEBI:57945"/>
        <dbReference type="EC" id="1.1.1.399"/>
    </reaction>
</comment>
<dbReference type="SUPFAM" id="SSF55021">
    <property type="entry name" value="ACT-like"/>
    <property type="match status" value="1"/>
</dbReference>
<dbReference type="Proteomes" id="UP000182089">
    <property type="component" value="Unassembled WGS sequence"/>
</dbReference>
<comment type="similarity">
    <text evidence="3 12">Belongs to the D-isomer specific 2-hydroxyacid dehydrogenase family.</text>
</comment>
<evidence type="ECO:0000256" key="7">
    <source>
        <dbReference type="ARBA" id="ARBA00023002"/>
    </source>
</evidence>
<dbReference type="EC" id="1.1.1.95" evidence="5"/>
<dbReference type="Gene3D" id="3.30.70.260">
    <property type="match status" value="1"/>
</dbReference>
<evidence type="ECO:0000313" key="15">
    <source>
        <dbReference type="Proteomes" id="UP000182089"/>
    </source>
</evidence>
<comment type="pathway">
    <text evidence="2">Amino-acid biosynthesis; L-serine biosynthesis; L-serine from 3-phospho-D-glycerate: step 1/3.</text>
</comment>
<dbReference type="InterPro" id="IPR045865">
    <property type="entry name" value="ACT-like_dom_sf"/>
</dbReference>
<sequence length="393" mass="42903">MYQIKTFNAIAKEGLAEFGRNYHINESATPDAYLIRSVDLHDHEFPKSLKAIARCGAGFNNIPLDKALENGTIVFNTPGGNANAVKELIVASMIMASRNIIAAAEWSVNAKPGADITLRTEKEKTSFNGTELFGKTLAVIGLGHVGSRVANIGVALGMKVIGYDPYLSVESAWSLSGDVKRAETIEDVVKDADFVTVHVPKDHETTGLISYEEFSYFKRGTFLFNFSRLGIVDNRAAASAIADGTVKKYYTDFSDEVILNNPDVVIMPHIGGSTIEAEIGCAKIAAQETKEFLETGNIKNAVNMANVSAPFKSANRITVLHKNIPNMLGQISTIIAQEGINIENLVNSSKDDYAYTMVDVEEMDNDSVQEIMTNLENIPAVTRVRLLNNPYKK</sequence>
<dbReference type="InterPro" id="IPR029752">
    <property type="entry name" value="D-isomer_DH_CS1"/>
</dbReference>
<comment type="function">
    <text evidence="1">Catalyzes the reversible oxidation of 3-phospho-D-glycerate to 3-phosphonooxypyruvate, the first step of the phosphorylated L-serine biosynthesis pathway. Also catalyzes the reversible oxidation of 2-hydroxyglutarate to 2-oxoglutarate.</text>
</comment>
<dbReference type="PANTHER" id="PTHR42938">
    <property type="entry name" value="FORMATE DEHYDROGENASE 1"/>
    <property type="match status" value="1"/>
</dbReference>
<dbReference type="PANTHER" id="PTHR42938:SF47">
    <property type="entry name" value="HYDROXYPYRUVATE REDUCTASE"/>
    <property type="match status" value="1"/>
</dbReference>
<reference evidence="14 15" key="1">
    <citation type="submission" date="2016-10" db="EMBL/GenBank/DDBJ databases">
        <authorList>
            <person name="Varghese N."/>
            <person name="Submissions S."/>
        </authorList>
    </citation>
    <scope>NUCLEOTIDE SEQUENCE [LARGE SCALE GENOMIC DNA]</scope>
    <source>
        <strain evidence="14 15">WC1T17</strain>
    </source>
</reference>
<dbReference type="EC" id="1.1.1.399" evidence="4"/>
<evidence type="ECO:0000256" key="10">
    <source>
        <dbReference type="ARBA" id="ARBA00048126"/>
    </source>
</evidence>
<dbReference type="Gene3D" id="3.40.50.720">
    <property type="entry name" value="NAD(P)-binding Rossmann-like Domain"/>
    <property type="match status" value="2"/>
</dbReference>
<protein>
    <recommendedName>
        <fullName evidence="6">D-3-phosphoglycerate dehydrogenase</fullName>
        <ecNumber evidence="4">1.1.1.399</ecNumber>
        <ecNumber evidence="5">1.1.1.95</ecNumber>
    </recommendedName>
    <alternativeName>
        <fullName evidence="9">2-oxoglutarate reductase</fullName>
    </alternativeName>
</protein>
<dbReference type="InterPro" id="IPR029753">
    <property type="entry name" value="D-isomer_DH_CS"/>
</dbReference>
<feature type="domain" description="ACT" evidence="13">
    <location>
        <begin position="316"/>
        <end position="389"/>
    </location>
</feature>
<comment type="catalytic activity">
    <reaction evidence="11">
        <text>(2R)-3-phosphoglycerate + NAD(+) = 3-phosphooxypyruvate + NADH + H(+)</text>
        <dbReference type="Rhea" id="RHEA:12641"/>
        <dbReference type="ChEBI" id="CHEBI:15378"/>
        <dbReference type="ChEBI" id="CHEBI:18110"/>
        <dbReference type="ChEBI" id="CHEBI:57540"/>
        <dbReference type="ChEBI" id="CHEBI:57945"/>
        <dbReference type="ChEBI" id="CHEBI:58272"/>
        <dbReference type="EC" id="1.1.1.95"/>
    </reaction>
</comment>
<organism evidence="14 15">
    <name type="scientific">Ligilactobacillus ruminis</name>
    <dbReference type="NCBI Taxonomy" id="1623"/>
    <lineage>
        <taxon>Bacteria</taxon>
        <taxon>Bacillati</taxon>
        <taxon>Bacillota</taxon>
        <taxon>Bacilli</taxon>
        <taxon>Lactobacillales</taxon>
        <taxon>Lactobacillaceae</taxon>
        <taxon>Ligilactobacillus</taxon>
    </lineage>
</organism>
<dbReference type="PROSITE" id="PS00065">
    <property type="entry name" value="D_2_HYDROXYACID_DH_1"/>
    <property type="match status" value="1"/>
</dbReference>
<evidence type="ECO:0000256" key="6">
    <source>
        <dbReference type="ARBA" id="ARBA00021582"/>
    </source>
</evidence>
<evidence type="ECO:0000256" key="3">
    <source>
        <dbReference type="ARBA" id="ARBA00005854"/>
    </source>
</evidence>
<evidence type="ECO:0000256" key="9">
    <source>
        <dbReference type="ARBA" id="ARBA00030455"/>
    </source>
</evidence>
<dbReference type="Pfam" id="PF02826">
    <property type="entry name" value="2-Hacid_dh_C"/>
    <property type="match status" value="1"/>
</dbReference>
<keyword evidence="8" id="KW-0520">NAD</keyword>
<accession>A0ABY1AD29</accession>
<comment type="caution">
    <text evidence="14">The sequence shown here is derived from an EMBL/GenBank/DDBJ whole genome shotgun (WGS) entry which is preliminary data.</text>
</comment>
<dbReference type="SUPFAM" id="SSF52283">
    <property type="entry name" value="Formate/glycerate dehydrogenase catalytic domain-like"/>
    <property type="match status" value="1"/>
</dbReference>
<evidence type="ECO:0000259" key="13">
    <source>
        <dbReference type="PROSITE" id="PS51671"/>
    </source>
</evidence>